<feature type="compositionally biased region" description="Polar residues" evidence="2">
    <location>
        <begin position="104"/>
        <end position="113"/>
    </location>
</feature>
<keyword evidence="1" id="KW-0175">Coiled coil</keyword>
<proteinExistence type="predicted"/>
<evidence type="ECO:0000313" key="4">
    <source>
        <dbReference type="Proteomes" id="UP001648503"/>
    </source>
</evidence>
<protein>
    <submittedName>
        <fullName evidence="3">Uncharacterized protein</fullName>
    </submittedName>
</protein>
<evidence type="ECO:0000256" key="1">
    <source>
        <dbReference type="SAM" id="Coils"/>
    </source>
</evidence>
<feature type="region of interest" description="Disordered" evidence="2">
    <location>
        <begin position="23"/>
        <end position="59"/>
    </location>
</feature>
<reference evidence="3 4" key="1">
    <citation type="submission" date="2021-02" db="EMBL/GenBank/DDBJ databases">
        <title>Variation within the Batrachochytrium salamandrivorans European outbreak.</title>
        <authorList>
            <person name="Kelly M."/>
            <person name="Pasmans F."/>
            <person name="Shea T.P."/>
            <person name="Munoz J.F."/>
            <person name="Carranza S."/>
            <person name="Cuomo C.A."/>
            <person name="Martel A."/>
        </authorList>
    </citation>
    <scope>NUCLEOTIDE SEQUENCE [LARGE SCALE GENOMIC DNA]</scope>
    <source>
        <strain evidence="3 4">AMFP18/2</strain>
    </source>
</reference>
<keyword evidence="4" id="KW-1185">Reference proteome</keyword>
<evidence type="ECO:0000256" key="2">
    <source>
        <dbReference type="SAM" id="MobiDB-lite"/>
    </source>
</evidence>
<name>A0ABQ8EY80_9FUNG</name>
<feature type="compositionally biased region" description="Polar residues" evidence="2">
    <location>
        <begin position="492"/>
        <end position="501"/>
    </location>
</feature>
<feature type="compositionally biased region" description="Basic and acidic residues" evidence="2">
    <location>
        <begin position="47"/>
        <end position="59"/>
    </location>
</feature>
<accession>A0ABQ8EY80</accession>
<organism evidence="3 4">
    <name type="scientific">Batrachochytrium salamandrivorans</name>
    <dbReference type="NCBI Taxonomy" id="1357716"/>
    <lineage>
        <taxon>Eukaryota</taxon>
        <taxon>Fungi</taxon>
        <taxon>Fungi incertae sedis</taxon>
        <taxon>Chytridiomycota</taxon>
        <taxon>Chytridiomycota incertae sedis</taxon>
        <taxon>Chytridiomycetes</taxon>
        <taxon>Rhizophydiales</taxon>
        <taxon>Rhizophydiales incertae sedis</taxon>
        <taxon>Batrachochytrium</taxon>
    </lineage>
</organism>
<gene>
    <name evidence="3" type="ORF">BASA50_010572</name>
</gene>
<sequence length="666" mass="74042">MILTLGNPSTILVALIEGLSGIQDTPPSRPIRSRAISLSPIDSSRPLTREDTSRSQEAVHTRPIINNLYPGMVPALSDALHTHLSLGLDSSPDTNNDTKKRLEPQNQLRTLGRSSSSSKVSASSISHLSTSCISLGLAPSSHKPLDTASHTTHDPAYYLKQANSKLLSDNVMLSQHVVALNKRILEMNKEGHVLSAKLVANFYEMKELWRINVELKNSNNNTIKENQHMKETLARIQKDMQILQANHTETIRKLKRQNRELKTHNIMVETERFVTDMCQSNLHSTSLELESKEVLKCQATGDSLGLLSPLISDVTLSSPFPHRPILEYVVDNESTPPSGTLLMHSQGTQTGFIAPNREMWGVGLDSRTVTSNKHTGNTIEDDGHIHGGSKIRFCTDRKITETRSDIREQSYGVHFLGSVVHLAESLCALLQEHNLDVPVPLESGDHGNYNTQPQIDDLETHLKSLSMIIAGVLEKRNRVGASHTDLSEGSRTKSMNTNAYTSHDVHQDTEYTSRSGPRSPVCLRAGLNDTQGNHYRQKQPIDNRPGFSFVVSQPPTPSSEKPMNWGKKYPSDNRHFDERHSPTLKAGTSCTSMQSNLEDRISPQHPPLVPRIQTGGILQPDQNCLMVADRICHSAPLINGQLPFRADVEWLELLYSRLTELKKEGQ</sequence>
<feature type="region of interest" description="Disordered" evidence="2">
    <location>
        <begin position="87"/>
        <end position="122"/>
    </location>
</feature>
<dbReference type="EMBL" id="JAFCIX010000495">
    <property type="protein sequence ID" value="KAH6588701.1"/>
    <property type="molecule type" value="Genomic_DNA"/>
</dbReference>
<feature type="region of interest" description="Disordered" evidence="2">
    <location>
        <begin position="480"/>
        <end position="546"/>
    </location>
</feature>
<comment type="caution">
    <text evidence="3">The sequence shown here is derived from an EMBL/GenBank/DDBJ whole genome shotgun (WGS) entry which is preliminary data.</text>
</comment>
<feature type="coiled-coil region" evidence="1">
    <location>
        <begin position="219"/>
        <end position="271"/>
    </location>
</feature>
<dbReference type="Proteomes" id="UP001648503">
    <property type="component" value="Unassembled WGS sequence"/>
</dbReference>
<evidence type="ECO:0000313" key="3">
    <source>
        <dbReference type="EMBL" id="KAH6588701.1"/>
    </source>
</evidence>